<evidence type="ECO:0000313" key="3">
    <source>
        <dbReference type="EMBL" id="KAK3219063.1"/>
    </source>
</evidence>
<comment type="similarity">
    <text evidence="1 2">Belongs to the glycosyl hydrolase 1 family.</text>
</comment>
<dbReference type="SUPFAM" id="SSF51445">
    <property type="entry name" value="(Trans)glycosidases"/>
    <property type="match status" value="1"/>
</dbReference>
<name>A0AAE0AJP2_9ROSI</name>
<dbReference type="EMBL" id="JANJYJ010000004">
    <property type="protein sequence ID" value="KAK3219063.1"/>
    <property type="molecule type" value="Genomic_DNA"/>
</dbReference>
<dbReference type="Pfam" id="PF00232">
    <property type="entry name" value="Glyco_hydro_1"/>
    <property type="match status" value="1"/>
</dbReference>
<dbReference type="AlphaFoldDB" id="A0AAE0AJP2"/>
<proteinExistence type="inferred from homology"/>
<comment type="caution">
    <text evidence="3">The sequence shown here is derived from an EMBL/GenBank/DDBJ whole genome shotgun (WGS) entry which is preliminary data.</text>
</comment>
<evidence type="ECO:0000256" key="2">
    <source>
        <dbReference type="RuleBase" id="RU003690"/>
    </source>
</evidence>
<keyword evidence="4" id="KW-1185">Reference proteome</keyword>
<dbReference type="Proteomes" id="UP001281410">
    <property type="component" value="Unassembled WGS sequence"/>
</dbReference>
<sequence length="154" mass="18430">MELKDQHRINNVIQHLQRVRKAIDLFGEISCKYVCNICKISSNRIPLYGFYLIELLLQEFAPICGNHKHLIPLKSKHVLKKRKGLITDVLLMVIANECRKGVKVKGYFYWSLFDDFEWVDGYIPRFGLYYIDYKNNLTRIPKDSVRWFQEFLKR</sequence>
<dbReference type="PANTHER" id="PTHR10353">
    <property type="entry name" value="GLYCOSYL HYDROLASE"/>
    <property type="match status" value="1"/>
</dbReference>
<protein>
    <recommendedName>
        <fullName evidence="5">Beta-glucosidase</fullName>
    </recommendedName>
</protein>
<dbReference type="InterPro" id="IPR017853">
    <property type="entry name" value="GH"/>
</dbReference>
<evidence type="ECO:0008006" key="5">
    <source>
        <dbReference type="Google" id="ProtNLM"/>
    </source>
</evidence>
<dbReference type="PANTHER" id="PTHR10353:SF154">
    <property type="entry name" value="BETA-GLUCOSIDASE 9-RELATED"/>
    <property type="match status" value="1"/>
</dbReference>
<dbReference type="GO" id="GO:0005975">
    <property type="term" value="P:carbohydrate metabolic process"/>
    <property type="evidence" value="ECO:0007669"/>
    <property type="project" value="InterPro"/>
</dbReference>
<gene>
    <name evidence="3" type="ORF">Dsin_013033</name>
</gene>
<dbReference type="GO" id="GO:0008422">
    <property type="term" value="F:beta-glucosidase activity"/>
    <property type="evidence" value="ECO:0007669"/>
    <property type="project" value="TreeGrafter"/>
</dbReference>
<organism evidence="3 4">
    <name type="scientific">Dipteronia sinensis</name>
    <dbReference type="NCBI Taxonomy" id="43782"/>
    <lineage>
        <taxon>Eukaryota</taxon>
        <taxon>Viridiplantae</taxon>
        <taxon>Streptophyta</taxon>
        <taxon>Embryophyta</taxon>
        <taxon>Tracheophyta</taxon>
        <taxon>Spermatophyta</taxon>
        <taxon>Magnoliopsida</taxon>
        <taxon>eudicotyledons</taxon>
        <taxon>Gunneridae</taxon>
        <taxon>Pentapetalae</taxon>
        <taxon>rosids</taxon>
        <taxon>malvids</taxon>
        <taxon>Sapindales</taxon>
        <taxon>Sapindaceae</taxon>
        <taxon>Hippocastanoideae</taxon>
        <taxon>Acereae</taxon>
        <taxon>Dipteronia</taxon>
    </lineage>
</organism>
<evidence type="ECO:0000256" key="1">
    <source>
        <dbReference type="ARBA" id="ARBA00010838"/>
    </source>
</evidence>
<evidence type="ECO:0000313" key="4">
    <source>
        <dbReference type="Proteomes" id="UP001281410"/>
    </source>
</evidence>
<reference evidence="3" key="1">
    <citation type="journal article" date="2023" name="Plant J.">
        <title>Genome sequences and population genomics provide insights into the demographic history, inbreeding, and mutation load of two 'living fossil' tree species of Dipteronia.</title>
        <authorList>
            <person name="Feng Y."/>
            <person name="Comes H.P."/>
            <person name="Chen J."/>
            <person name="Zhu S."/>
            <person name="Lu R."/>
            <person name="Zhang X."/>
            <person name="Li P."/>
            <person name="Qiu J."/>
            <person name="Olsen K.M."/>
            <person name="Qiu Y."/>
        </authorList>
    </citation>
    <scope>NUCLEOTIDE SEQUENCE</scope>
    <source>
        <strain evidence="3">NBL</strain>
    </source>
</reference>
<dbReference type="InterPro" id="IPR001360">
    <property type="entry name" value="Glyco_hydro_1"/>
</dbReference>
<accession>A0AAE0AJP2</accession>
<dbReference type="Gene3D" id="3.20.20.80">
    <property type="entry name" value="Glycosidases"/>
    <property type="match status" value="1"/>
</dbReference>